<reference evidence="10 11" key="1">
    <citation type="submission" date="2013-01" db="EMBL/GenBank/DDBJ databases">
        <authorList>
            <person name="Harkins D.M."/>
            <person name="Durkin A.S."/>
            <person name="Brinkac L.M."/>
            <person name="Haft D.H."/>
            <person name="Selengut J.D."/>
            <person name="Sanka R."/>
            <person name="DePew J."/>
            <person name="Purushe J."/>
            <person name="Hospenthal D.R."/>
            <person name="Murray C.K."/>
            <person name="Pimentel G."/>
            <person name="Wasfy M."/>
            <person name="Vinetz J.M."/>
            <person name="Sutton G.G."/>
            <person name="Nierman W.C."/>
            <person name="Fouts D.E."/>
        </authorList>
    </citation>
    <scope>NUCLEOTIDE SEQUENCE [LARGE SCALE GENOMIC DNA]</scope>
    <source>
        <strain evidence="10 11">2006001855</strain>
    </source>
</reference>
<keyword evidence="4" id="KW-0479">Metal-binding</keyword>
<dbReference type="PROSITE" id="PS50889">
    <property type="entry name" value="S4"/>
    <property type="match status" value="1"/>
</dbReference>
<dbReference type="PANTHER" id="PTHR43281">
    <property type="entry name" value="FARNESYL DIPHOSPHATE SYNTHASE"/>
    <property type="match status" value="1"/>
</dbReference>
<gene>
    <name evidence="10" type="ORF">LEP1GSC038_3449</name>
</gene>
<dbReference type="SUPFAM" id="SSF53335">
    <property type="entry name" value="S-adenosyl-L-methionine-dependent methyltransferases"/>
    <property type="match status" value="1"/>
</dbReference>
<dbReference type="Gene3D" id="1.10.600.10">
    <property type="entry name" value="Farnesyl Diphosphate Synthase"/>
    <property type="match status" value="1"/>
</dbReference>
<dbReference type="SMART" id="SM00363">
    <property type="entry name" value="S4"/>
    <property type="match status" value="1"/>
</dbReference>
<feature type="domain" description="RNA-binding S4" evidence="9">
    <location>
        <begin position="313"/>
        <end position="378"/>
    </location>
</feature>
<dbReference type="AlphaFoldDB" id="M6FMP5"/>
<dbReference type="InterPro" id="IPR000092">
    <property type="entry name" value="Polyprenyl_synt"/>
</dbReference>
<evidence type="ECO:0000313" key="10">
    <source>
        <dbReference type="EMBL" id="EMM73745.1"/>
    </source>
</evidence>
<protein>
    <submittedName>
        <fullName evidence="10">Ribosomal RNA large subunit methyltransferase J-like protein</fullName>
    </submittedName>
</protein>
<evidence type="ECO:0000256" key="7">
    <source>
        <dbReference type="ARBA" id="ARBA00029460"/>
    </source>
</evidence>
<keyword evidence="3 10" id="KW-0808">Transferase</keyword>
<evidence type="ECO:0000256" key="5">
    <source>
        <dbReference type="ARBA" id="ARBA00022842"/>
    </source>
</evidence>
<organism evidence="10 11">
    <name type="scientific">Leptospira weilii str. 2006001855</name>
    <dbReference type="NCBI Taxonomy" id="996804"/>
    <lineage>
        <taxon>Bacteria</taxon>
        <taxon>Pseudomonadati</taxon>
        <taxon>Spirochaetota</taxon>
        <taxon>Spirochaetia</taxon>
        <taxon>Leptospirales</taxon>
        <taxon>Leptospiraceae</taxon>
        <taxon>Leptospira</taxon>
    </lineage>
</organism>
<name>M6FMP5_9LEPT</name>
<accession>M6FMP5</accession>
<keyword evidence="6" id="KW-0414">Isoprene biosynthesis</keyword>
<dbReference type="InterPro" id="IPR029063">
    <property type="entry name" value="SAM-dependent_MTases_sf"/>
</dbReference>
<dbReference type="GO" id="GO:0016114">
    <property type="term" value="P:terpenoid biosynthetic process"/>
    <property type="evidence" value="ECO:0007669"/>
    <property type="project" value="UniProtKB-ARBA"/>
</dbReference>
<dbReference type="GO" id="GO:0032259">
    <property type="term" value="P:methylation"/>
    <property type="evidence" value="ECO:0007669"/>
    <property type="project" value="UniProtKB-KW"/>
</dbReference>
<dbReference type="PANTHER" id="PTHR43281:SF1">
    <property type="entry name" value="FARNESYL DIPHOSPHATE SYNTHASE"/>
    <property type="match status" value="1"/>
</dbReference>
<keyword evidence="8" id="KW-0694">RNA-binding</keyword>
<dbReference type="GO" id="GO:0008168">
    <property type="term" value="F:methyltransferase activity"/>
    <property type="evidence" value="ECO:0007669"/>
    <property type="project" value="UniProtKB-KW"/>
</dbReference>
<evidence type="ECO:0000259" key="9">
    <source>
        <dbReference type="SMART" id="SM00363"/>
    </source>
</evidence>
<dbReference type="InterPro" id="IPR002942">
    <property type="entry name" value="S4_RNA-bd"/>
</dbReference>
<sequence>MSRSSFSDIFHSYRVVFENFLNSQTLSILSEQSAPELFEAMKYSLVAGGKRLRPVLVSAAFGGSENETRNTLLLGSSLECIHTYSLIHDDLPSMDNDDFRRGLPTLHKKFSEATAILAGDALNSFAFYFISLVQGENEDYFLHRDLLEILHTGCGAPGMVSGQIYDLQMERKNTKDQNFKSEQEKVAMVQLTHRLKTGALIKAALLLGNRLRKDWKKREEPLSKYGEDLGLLFQITDDILDVEGTQESLGKTPGKDQKTGKITYPALLGMERCKKMVEELQKNLISISSGFVSTDEEITFFQELPIYIGQRKIRLDVLLLERGLADSLEKSRSLILSGSVLLNEQKITKVGLKFPKDSEIKILNIIPEYVSRGAYKLLRAFEVFPLQVDGRLCIDLGASTGGFTQVLLEKGAWKVFACDVGYGQLAEKLRNHSSVIVKDRFHLKRLSALEIEWETNRFQAPRPESIVIVADLSFISLRSVFPVFRKLREEKYIPKLECITLIKPQFEADKKDLMKGILRDSKTRIRIVRSLCSYLKKEIGGVVLGLEWSPIEGRSGNKEVLLYWKL</sequence>
<evidence type="ECO:0000256" key="8">
    <source>
        <dbReference type="PROSITE-ProRule" id="PRU00182"/>
    </source>
</evidence>
<dbReference type="SUPFAM" id="SSF48576">
    <property type="entry name" value="Terpenoid synthases"/>
    <property type="match status" value="1"/>
</dbReference>
<evidence type="ECO:0000256" key="1">
    <source>
        <dbReference type="ARBA" id="ARBA00001946"/>
    </source>
</evidence>
<keyword evidence="5" id="KW-0460">Magnesium</keyword>
<evidence type="ECO:0000256" key="2">
    <source>
        <dbReference type="ARBA" id="ARBA00006706"/>
    </source>
</evidence>
<evidence type="ECO:0000256" key="4">
    <source>
        <dbReference type="ARBA" id="ARBA00022723"/>
    </source>
</evidence>
<dbReference type="InterPro" id="IPR002877">
    <property type="entry name" value="RNA_MeTrfase_FtsJ_dom"/>
</dbReference>
<dbReference type="Gene3D" id="3.10.290.10">
    <property type="entry name" value="RNA-binding S4 domain"/>
    <property type="match status" value="1"/>
</dbReference>
<dbReference type="CDD" id="cd02440">
    <property type="entry name" value="AdoMet_MTases"/>
    <property type="match status" value="1"/>
</dbReference>
<dbReference type="SUPFAM" id="SSF55174">
    <property type="entry name" value="Alpha-L RNA-binding motif"/>
    <property type="match status" value="1"/>
</dbReference>
<dbReference type="SFLD" id="SFLDS00005">
    <property type="entry name" value="Isoprenoid_Synthase_Type_I"/>
    <property type="match status" value="1"/>
</dbReference>
<comment type="similarity">
    <text evidence="7">Belongs to the TlyA family.</text>
</comment>
<dbReference type="Pfam" id="PF00348">
    <property type="entry name" value="polyprenyl_synt"/>
    <property type="match status" value="1"/>
</dbReference>
<dbReference type="PROSITE" id="PS00723">
    <property type="entry name" value="POLYPRENYL_SYNTHASE_1"/>
    <property type="match status" value="1"/>
</dbReference>
<dbReference type="GO" id="GO:0046872">
    <property type="term" value="F:metal ion binding"/>
    <property type="evidence" value="ECO:0007669"/>
    <property type="project" value="UniProtKB-KW"/>
</dbReference>
<dbReference type="Gene3D" id="3.40.50.150">
    <property type="entry name" value="Vaccinia Virus protein VP39"/>
    <property type="match status" value="1"/>
</dbReference>
<dbReference type="Pfam" id="PF01479">
    <property type="entry name" value="S4"/>
    <property type="match status" value="1"/>
</dbReference>
<dbReference type="EMBL" id="AFJM02000027">
    <property type="protein sequence ID" value="EMM73745.1"/>
    <property type="molecule type" value="Genomic_DNA"/>
</dbReference>
<dbReference type="InterPro" id="IPR036986">
    <property type="entry name" value="S4_RNA-bd_sf"/>
</dbReference>
<evidence type="ECO:0000313" key="11">
    <source>
        <dbReference type="Proteomes" id="UP000012101"/>
    </source>
</evidence>
<comment type="similarity">
    <text evidence="2">Belongs to the FPP/GGPP synthase family.</text>
</comment>
<proteinExistence type="inferred from homology"/>
<keyword evidence="10" id="KW-0489">Methyltransferase</keyword>
<evidence type="ECO:0000256" key="6">
    <source>
        <dbReference type="ARBA" id="ARBA00023229"/>
    </source>
</evidence>
<dbReference type="GO" id="GO:0004659">
    <property type="term" value="F:prenyltransferase activity"/>
    <property type="evidence" value="ECO:0007669"/>
    <property type="project" value="InterPro"/>
</dbReference>
<dbReference type="PROSITE" id="PS00444">
    <property type="entry name" value="POLYPRENYL_SYNTHASE_2"/>
    <property type="match status" value="1"/>
</dbReference>
<dbReference type="FunFam" id="1.10.600.10:FF:000001">
    <property type="entry name" value="Geranylgeranyl diphosphate synthase"/>
    <property type="match status" value="1"/>
</dbReference>
<dbReference type="InterPro" id="IPR008949">
    <property type="entry name" value="Isoprenoid_synthase_dom_sf"/>
</dbReference>
<dbReference type="InterPro" id="IPR033749">
    <property type="entry name" value="Polyprenyl_synt_CS"/>
</dbReference>
<comment type="caution">
    <text evidence="10">The sequence shown here is derived from an EMBL/GenBank/DDBJ whole genome shotgun (WGS) entry which is preliminary data.</text>
</comment>
<dbReference type="Pfam" id="PF01728">
    <property type="entry name" value="FtsJ"/>
    <property type="match status" value="1"/>
</dbReference>
<comment type="cofactor">
    <cofactor evidence="1">
        <name>Mg(2+)</name>
        <dbReference type="ChEBI" id="CHEBI:18420"/>
    </cofactor>
</comment>
<dbReference type="SFLD" id="SFLDG01017">
    <property type="entry name" value="Polyprenyl_Transferase_Like"/>
    <property type="match status" value="1"/>
</dbReference>
<evidence type="ECO:0000256" key="3">
    <source>
        <dbReference type="ARBA" id="ARBA00022679"/>
    </source>
</evidence>
<dbReference type="GO" id="GO:0003723">
    <property type="term" value="F:RNA binding"/>
    <property type="evidence" value="ECO:0007669"/>
    <property type="project" value="UniProtKB-KW"/>
</dbReference>
<dbReference type="CDD" id="cd00685">
    <property type="entry name" value="Trans_IPPS_HT"/>
    <property type="match status" value="1"/>
</dbReference>
<dbReference type="Proteomes" id="UP000012101">
    <property type="component" value="Unassembled WGS sequence"/>
</dbReference>